<dbReference type="SUPFAM" id="SSF52833">
    <property type="entry name" value="Thioredoxin-like"/>
    <property type="match status" value="1"/>
</dbReference>
<dbReference type="InterPro" id="IPR037225">
    <property type="entry name" value="Nuo51_FMN-bd_sf"/>
</dbReference>
<keyword evidence="8" id="KW-1185">Reference proteome</keyword>
<dbReference type="GO" id="GO:0010181">
    <property type="term" value="F:FMN binding"/>
    <property type="evidence" value="ECO:0007669"/>
    <property type="project" value="InterPro"/>
</dbReference>
<sequence length="577" mass="65129">MKRTRLLSRLWEFQNKYGYIPNNAISEIAQKLRVSKIEIEGVISFYHFFHRKPTGKYIIYLNNSIISEFNGFADIKAAFEKETGCTFNSYDNNPLFSLFETSCIGLSDQEPAALINFYPFTHLTPEKVKSIIEKLRNYEAIESIANNPTCKIQYTPTEEKTIFFRNYTIGNSLKKIKPNNQNKLLANIEKAKLEGRGGAFFSTAAKWNACKASKNTKKYIICNADEGEPGTFKDKALLNNYPGLVIEGMIIAAFITGSKNGFIYLRAEYKYLLKKLENTINEFTEKGFLGKNILGIDAFNFKIKIELGAGAYVCGAETALIESLEGFRGEPRIRKYFPTENGYLGHSTVVNNVETFAMASRIIELGPNFINTIGTKQSKGTKIISIAGDVAKPGIYEIEWGTSIQQLLHLSQATAPHYIQISGPSGECINNSEFHRKICEEDLICGGSIMVFNKFRSIIQILENFTKFFKIESCGACTPCRAGNQILHEKILKIKRGICTSKDLEEIKQWGKIMQYSSRCGLGQYAANTLMMAVDKFNDYFNLKVETCTDNCNVEFDMQNAVYDYDLIINTQANNLQ</sequence>
<proteinExistence type="inferred from homology"/>
<dbReference type="Proteomes" id="UP000199312">
    <property type="component" value="Unassembled WGS sequence"/>
</dbReference>
<dbReference type="SUPFAM" id="SSF142984">
    <property type="entry name" value="Nqo1 middle domain-like"/>
    <property type="match status" value="1"/>
</dbReference>
<evidence type="ECO:0000259" key="6">
    <source>
        <dbReference type="SMART" id="SM00928"/>
    </source>
</evidence>
<accession>A0A1I6SL82</accession>
<keyword evidence="3" id="KW-0479">Metal-binding</keyword>
<dbReference type="OrthoDB" id="9761899at2"/>
<evidence type="ECO:0000256" key="5">
    <source>
        <dbReference type="ARBA" id="ARBA00023014"/>
    </source>
</evidence>
<dbReference type="Pfam" id="PF01512">
    <property type="entry name" value="Complex1_51K"/>
    <property type="match status" value="1"/>
</dbReference>
<comment type="similarity">
    <text evidence="1">Belongs to the complex I 51 kDa subunit family.</text>
</comment>
<dbReference type="InterPro" id="IPR036249">
    <property type="entry name" value="Thioredoxin-like_sf"/>
</dbReference>
<name>A0A1I6SL82_9FLAO</name>
<dbReference type="PROSITE" id="PS00645">
    <property type="entry name" value="COMPLEX1_51K_2"/>
    <property type="match status" value="1"/>
</dbReference>
<dbReference type="Pfam" id="PF10589">
    <property type="entry name" value="NADH_4Fe-4S"/>
    <property type="match status" value="1"/>
</dbReference>
<dbReference type="STRING" id="593133.SAMN04488006_3144"/>
<keyword evidence="4" id="KW-0408">Iron</keyword>
<dbReference type="Gene3D" id="3.10.20.600">
    <property type="match status" value="1"/>
</dbReference>
<evidence type="ECO:0000256" key="2">
    <source>
        <dbReference type="ARBA" id="ARBA00022485"/>
    </source>
</evidence>
<evidence type="ECO:0000313" key="8">
    <source>
        <dbReference type="Proteomes" id="UP000199312"/>
    </source>
</evidence>
<dbReference type="RefSeq" id="WP_090229887.1">
    <property type="nucleotide sequence ID" value="NZ_FOZP01000009.1"/>
</dbReference>
<dbReference type="InterPro" id="IPR037207">
    <property type="entry name" value="Nuop51_4Fe4S-bd_sf"/>
</dbReference>
<dbReference type="SMART" id="SM00928">
    <property type="entry name" value="NADH_4Fe-4S"/>
    <property type="match status" value="1"/>
</dbReference>
<dbReference type="InterPro" id="IPR019575">
    <property type="entry name" value="Nuop51_4Fe4S-bd"/>
</dbReference>
<evidence type="ECO:0000256" key="4">
    <source>
        <dbReference type="ARBA" id="ARBA00023004"/>
    </source>
</evidence>
<dbReference type="EMBL" id="FOZP01000009">
    <property type="protein sequence ID" value="SFS77620.1"/>
    <property type="molecule type" value="Genomic_DNA"/>
</dbReference>
<dbReference type="InterPro" id="IPR011538">
    <property type="entry name" value="Nuo51_FMN-bd"/>
</dbReference>
<evidence type="ECO:0000256" key="1">
    <source>
        <dbReference type="ARBA" id="ARBA00007523"/>
    </source>
</evidence>
<dbReference type="PANTHER" id="PTHR43578:SF3">
    <property type="entry name" value="NADH-QUINONE OXIDOREDUCTASE SUBUNIT F"/>
    <property type="match status" value="1"/>
</dbReference>
<keyword evidence="5" id="KW-0411">Iron-sulfur</keyword>
<reference evidence="8" key="1">
    <citation type="submission" date="2016-10" db="EMBL/GenBank/DDBJ databases">
        <authorList>
            <person name="Varghese N."/>
            <person name="Submissions S."/>
        </authorList>
    </citation>
    <scope>NUCLEOTIDE SEQUENCE [LARGE SCALE GENOMIC DNA]</scope>
    <source>
        <strain evidence="8">DSM 24450</strain>
    </source>
</reference>
<dbReference type="GO" id="GO:0046872">
    <property type="term" value="F:metal ion binding"/>
    <property type="evidence" value="ECO:0007669"/>
    <property type="project" value="UniProtKB-KW"/>
</dbReference>
<dbReference type="InterPro" id="IPR001949">
    <property type="entry name" value="NADH-UbQ_OxRdtase_51kDa_CS"/>
</dbReference>
<dbReference type="Pfam" id="PF01257">
    <property type="entry name" value="2Fe-2S_thioredx"/>
    <property type="match status" value="1"/>
</dbReference>
<feature type="domain" description="NADH-ubiquinone oxidoreductase 51kDa subunit iron-sulphur binding" evidence="6">
    <location>
        <begin position="459"/>
        <end position="504"/>
    </location>
</feature>
<dbReference type="GO" id="GO:0051539">
    <property type="term" value="F:4 iron, 4 sulfur cluster binding"/>
    <property type="evidence" value="ECO:0007669"/>
    <property type="project" value="UniProtKB-KW"/>
</dbReference>
<dbReference type="InterPro" id="IPR041921">
    <property type="entry name" value="NuoE_N"/>
</dbReference>
<dbReference type="SUPFAM" id="SSF140490">
    <property type="entry name" value="Nqo1C-terminal domain-like"/>
    <property type="match status" value="1"/>
</dbReference>
<keyword evidence="2" id="KW-0004">4Fe-4S</keyword>
<gene>
    <name evidence="7" type="ORF">SAMN04488006_3144</name>
</gene>
<dbReference type="GO" id="GO:0008137">
    <property type="term" value="F:NADH dehydrogenase (ubiquinone) activity"/>
    <property type="evidence" value="ECO:0007669"/>
    <property type="project" value="InterPro"/>
</dbReference>
<dbReference type="PANTHER" id="PTHR43578">
    <property type="entry name" value="NADH-QUINONE OXIDOREDUCTASE SUBUNIT F"/>
    <property type="match status" value="1"/>
</dbReference>
<dbReference type="Gene3D" id="1.20.1440.230">
    <property type="entry name" value="NADH-ubiquinone oxidoreductase 51kDa subunit, iron-sulphur binding domain"/>
    <property type="match status" value="1"/>
</dbReference>
<dbReference type="SUPFAM" id="SSF142019">
    <property type="entry name" value="Nqo1 FMN-binding domain-like"/>
    <property type="match status" value="1"/>
</dbReference>
<dbReference type="AlphaFoldDB" id="A0A1I6SL82"/>
<evidence type="ECO:0000256" key="3">
    <source>
        <dbReference type="ARBA" id="ARBA00022723"/>
    </source>
</evidence>
<dbReference type="Gene3D" id="3.40.50.11540">
    <property type="entry name" value="NADH-ubiquinone oxidoreductase 51kDa subunit"/>
    <property type="match status" value="1"/>
</dbReference>
<dbReference type="Gene3D" id="1.10.10.1590">
    <property type="entry name" value="NADH-quinone oxidoreductase subunit E"/>
    <property type="match status" value="1"/>
</dbReference>
<evidence type="ECO:0000313" key="7">
    <source>
        <dbReference type="EMBL" id="SFS77620.1"/>
    </source>
</evidence>
<organism evidence="7 8">
    <name type="scientific">Lutibacter maritimus</name>
    <dbReference type="NCBI Taxonomy" id="593133"/>
    <lineage>
        <taxon>Bacteria</taxon>
        <taxon>Pseudomonadati</taxon>
        <taxon>Bacteroidota</taxon>
        <taxon>Flavobacteriia</taxon>
        <taxon>Flavobacteriales</taxon>
        <taxon>Flavobacteriaceae</taxon>
        <taxon>Lutibacter</taxon>
    </lineage>
</organism>
<dbReference type="Gene3D" id="3.40.30.10">
    <property type="entry name" value="Glutaredoxin"/>
    <property type="match status" value="1"/>
</dbReference>
<protein>
    <submittedName>
        <fullName evidence="7">NAD(P)-dependent nickel-iron dehydrogenase flavin-containing subunit</fullName>
    </submittedName>
</protein>